<feature type="modified residue" description="N6-(pyridoxal phosphate)lysine" evidence="9">
    <location>
        <position position="219"/>
    </location>
</feature>
<keyword evidence="9" id="KW-0028">Amino-acid biosynthesis</keyword>
<comment type="subunit">
    <text evidence="4 9">Homodimer.</text>
</comment>
<keyword evidence="5 9" id="KW-0032">Aminotransferase</keyword>
<protein>
    <recommendedName>
        <fullName evidence="9">Histidinol-phosphate aminotransferase</fullName>
        <ecNumber evidence="9">2.6.1.9</ecNumber>
    </recommendedName>
    <alternativeName>
        <fullName evidence="9">Imidazole acetol-phosphate transaminase</fullName>
    </alternativeName>
</protein>
<dbReference type="CDD" id="cd00609">
    <property type="entry name" value="AAT_like"/>
    <property type="match status" value="1"/>
</dbReference>
<evidence type="ECO:0000256" key="6">
    <source>
        <dbReference type="ARBA" id="ARBA00022679"/>
    </source>
</evidence>
<gene>
    <name evidence="9 11" type="primary">hisC</name>
    <name evidence="11" type="ORF">PbB2_02685</name>
</gene>
<comment type="similarity">
    <text evidence="3 9">Belongs to the class-II pyridoxal-phosphate-dependent aminotransferase family. Histidinol-phosphate aminotransferase subfamily.</text>
</comment>
<evidence type="ECO:0000313" key="12">
    <source>
        <dbReference type="Proteomes" id="UP000245086"/>
    </source>
</evidence>
<comment type="cofactor">
    <cofactor evidence="1 9">
        <name>pyridoxal 5'-phosphate</name>
        <dbReference type="ChEBI" id="CHEBI:597326"/>
    </cofactor>
</comment>
<organism evidence="11 12">
    <name type="scientific">Candidatus Phycosocius bacilliformis</name>
    <dbReference type="NCBI Taxonomy" id="1445552"/>
    <lineage>
        <taxon>Bacteria</taxon>
        <taxon>Pseudomonadati</taxon>
        <taxon>Pseudomonadota</taxon>
        <taxon>Alphaproteobacteria</taxon>
        <taxon>Caulobacterales</taxon>
        <taxon>Caulobacterales incertae sedis</taxon>
        <taxon>Candidatus Phycosocius</taxon>
    </lineage>
</organism>
<evidence type="ECO:0000256" key="8">
    <source>
        <dbReference type="ARBA" id="ARBA00047481"/>
    </source>
</evidence>
<dbReference type="GO" id="GO:0000105">
    <property type="term" value="P:L-histidine biosynthetic process"/>
    <property type="evidence" value="ECO:0007669"/>
    <property type="project" value="UniProtKB-UniRule"/>
</dbReference>
<accession>A0A2P2ED49</accession>
<keyword evidence="12" id="KW-1185">Reference proteome</keyword>
<dbReference type="OrthoDB" id="9809616at2"/>
<evidence type="ECO:0000256" key="4">
    <source>
        <dbReference type="ARBA" id="ARBA00011738"/>
    </source>
</evidence>
<dbReference type="UniPathway" id="UPA00031">
    <property type="reaction ID" value="UER00012"/>
</dbReference>
<dbReference type="Proteomes" id="UP000245086">
    <property type="component" value="Unassembled WGS sequence"/>
</dbReference>
<dbReference type="InterPro" id="IPR015422">
    <property type="entry name" value="PyrdxlP-dep_Trfase_small"/>
</dbReference>
<dbReference type="Gene3D" id="3.90.1150.10">
    <property type="entry name" value="Aspartate Aminotransferase, domain 1"/>
    <property type="match status" value="1"/>
</dbReference>
<evidence type="ECO:0000256" key="9">
    <source>
        <dbReference type="HAMAP-Rule" id="MF_01023"/>
    </source>
</evidence>
<dbReference type="GO" id="GO:0030170">
    <property type="term" value="F:pyridoxal phosphate binding"/>
    <property type="evidence" value="ECO:0007669"/>
    <property type="project" value="InterPro"/>
</dbReference>
<dbReference type="InterPro" id="IPR005861">
    <property type="entry name" value="HisP_aminotrans"/>
</dbReference>
<keyword evidence="9" id="KW-0368">Histidine biosynthesis</keyword>
<dbReference type="InterPro" id="IPR050106">
    <property type="entry name" value="HistidinolP_aminotransfase"/>
</dbReference>
<dbReference type="EC" id="2.6.1.9" evidence="9"/>
<dbReference type="InterPro" id="IPR015424">
    <property type="entry name" value="PyrdxlP-dep_Trfase"/>
</dbReference>
<evidence type="ECO:0000259" key="10">
    <source>
        <dbReference type="Pfam" id="PF00155"/>
    </source>
</evidence>
<evidence type="ECO:0000256" key="2">
    <source>
        <dbReference type="ARBA" id="ARBA00005011"/>
    </source>
</evidence>
<evidence type="ECO:0000256" key="1">
    <source>
        <dbReference type="ARBA" id="ARBA00001933"/>
    </source>
</evidence>
<dbReference type="HAMAP" id="MF_01023">
    <property type="entry name" value="HisC_aminotrans_2"/>
    <property type="match status" value="1"/>
</dbReference>
<evidence type="ECO:0000256" key="7">
    <source>
        <dbReference type="ARBA" id="ARBA00022898"/>
    </source>
</evidence>
<feature type="domain" description="Aminotransferase class I/classII large" evidence="10">
    <location>
        <begin position="30"/>
        <end position="348"/>
    </location>
</feature>
<dbReference type="InterPro" id="IPR004839">
    <property type="entry name" value="Aminotransferase_I/II_large"/>
</dbReference>
<comment type="catalytic activity">
    <reaction evidence="8 9">
        <text>L-histidinol phosphate + 2-oxoglutarate = 3-(imidazol-4-yl)-2-oxopropyl phosphate + L-glutamate</text>
        <dbReference type="Rhea" id="RHEA:23744"/>
        <dbReference type="ChEBI" id="CHEBI:16810"/>
        <dbReference type="ChEBI" id="CHEBI:29985"/>
        <dbReference type="ChEBI" id="CHEBI:57766"/>
        <dbReference type="ChEBI" id="CHEBI:57980"/>
        <dbReference type="EC" id="2.6.1.9"/>
    </reaction>
</comment>
<keyword evidence="6 9" id="KW-0808">Transferase</keyword>
<evidence type="ECO:0000256" key="3">
    <source>
        <dbReference type="ARBA" id="ARBA00007970"/>
    </source>
</evidence>
<dbReference type="Pfam" id="PF00155">
    <property type="entry name" value="Aminotran_1_2"/>
    <property type="match status" value="1"/>
</dbReference>
<comment type="caution">
    <text evidence="11">The sequence shown here is derived from an EMBL/GenBank/DDBJ whole genome shotgun (WGS) entry which is preliminary data.</text>
</comment>
<dbReference type="GO" id="GO:0004400">
    <property type="term" value="F:histidinol-phosphate transaminase activity"/>
    <property type="evidence" value="ECO:0007669"/>
    <property type="project" value="UniProtKB-UniRule"/>
</dbReference>
<dbReference type="NCBIfam" id="TIGR01141">
    <property type="entry name" value="hisC"/>
    <property type="match status" value="1"/>
</dbReference>
<dbReference type="PANTHER" id="PTHR43643">
    <property type="entry name" value="HISTIDINOL-PHOSPHATE AMINOTRANSFERASE 2"/>
    <property type="match status" value="1"/>
</dbReference>
<dbReference type="AlphaFoldDB" id="A0A2P2ED49"/>
<name>A0A2P2ED49_9PROT</name>
<comment type="pathway">
    <text evidence="2 9">Amino-acid biosynthesis; L-histidine biosynthesis; L-histidine from 5-phospho-alpha-D-ribose 1-diphosphate: step 7/9.</text>
</comment>
<proteinExistence type="inferred from homology"/>
<dbReference type="Gene3D" id="3.40.640.10">
    <property type="entry name" value="Type I PLP-dependent aspartate aminotransferase-like (Major domain)"/>
    <property type="match status" value="1"/>
</dbReference>
<sequence>MSVAPLPGILDIVPYKGGEAKVPGFEKPWKLSSNENPLGCSPRALQAYRAAADELAIYPDGEHAGLRTAIAHRYGLDANRIMCGSGSDEIFQLLGRAFLDQGDEVVQSAHGFLVYRLTAQQAGAVCISAPETNLTADVDALLGCVTTKTKIMFLANPNNPTGTYLPYSEIKRLHAGLPSHVLLVLDAAYSEYVQTNDYSSGLELAGQEGNVLMTRTFSKIHGLAAARVGWCYGPQLVIDALNRVRGPFNISAPGLAAAEAAILDQDFANKSIIFNAQWLAYLTQEIRLLGLEVTPSVGNFLLVRFPGENGKTSSAADNFLRERGLIVRAVKAYQLDDYLRISVGLEEPNRLLVAALKDFMAS</sequence>
<evidence type="ECO:0000313" key="11">
    <source>
        <dbReference type="EMBL" id="GBF58993.1"/>
    </source>
</evidence>
<dbReference type="PANTHER" id="PTHR43643:SF3">
    <property type="entry name" value="HISTIDINOL-PHOSPHATE AMINOTRANSFERASE"/>
    <property type="match status" value="1"/>
</dbReference>
<dbReference type="EMBL" id="BFBR01000009">
    <property type="protein sequence ID" value="GBF58993.1"/>
    <property type="molecule type" value="Genomic_DNA"/>
</dbReference>
<keyword evidence="7 9" id="KW-0663">Pyridoxal phosphate</keyword>
<dbReference type="InterPro" id="IPR015421">
    <property type="entry name" value="PyrdxlP-dep_Trfase_major"/>
</dbReference>
<reference evidence="11 12" key="1">
    <citation type="journal article" date="2018" name="Genome Announc.">
        <title>Draft Genome Sequence of "Candidatus Phycosocius bacilliformis," an Alphaproteobacterial Ectosymbiont of the Hydrocarbon-Producing Green Alga Botryococcus braunii.</title>
        <authorList>
            <person name="Tanabe Y."/>
            <person name="Yamaguchi H."/>
            <person name="Watanabe M.M."/>
        </authorList>
    </citation>
    <scope>NUCLEOTIDE SEQUENCE [LARGE SCALE GENOMIC DNA]</scope>
    <source>
        <strain evidence="11 12">BOTRYCO-2</strain>
    </source>
</reference>
<evidence type="ECO:0000256" key="5">
    <source>
        <dbReference type="ARBA" id="ARBA00022576"/>
    </source>
</evidence>
<dbReference type="SUPFAM" id="SSF53383">
    <property type="entry name" value="PLP-dependent transferases"/>
    <property type="match status" value="1"/>
</dbReference>